<dbReference type="RefSeq" id="WP_073174778.1">
    <property type="nucleotide sequence ID" value="NZ_FQVE01000004.1"/>
</dbReference>
<gene>
    <name evidence="1" type="ORF">SAMN02787073_3635</name>
</gene>
<evidence type="ECO:0000313" key="1">
    <source>
        <dbReference type="EMBL" id="SHG12957.1"/>
    </source>
</evidence>
<dbReference type="Proteomes" id="UP000184108">
    <property type="component" value="Unassembled WGS sequence"/>
</dbReference>
<sequence>MKTIILSIFIFGGVWLKSQTFLTKDYSIYSFIEESSSNRDFTYAWIKNSDNSYYMNFAYSEYGLQNAIDKARYILSLSNINEVTYDSSEIPSYFKSPYNLKVFHKLIINDKASLKELYTIDDKVMLVSCSHKGYYIIISDKDNN</sequence>
<proteinExistence type="predicted"/>
<dbReference type="EMBL" id="FQVE01000004">
    <property type="protein sequence ID" value="SHG12957.1"/>
    <property type="molecule type" value="Genomic_DNA"/>
</dbReference>
<organism evidence="1 2">
    <name type="scientific">Chryseobacterium vrystaatense</name>
    <dbReference type="NCBI Taxonomy" id="307480"/>
    <lineage>
        <taxon>Bacteria</taxon>
        <taxon>Pseudomonadati</taxon>
        <taxon>Bacteroidota</taxon>
        <taxon>Flavobacteriia</taxon>
        <taxon>Flavobacteriales</taxon>
        <taxon>Weeksellaceae</taxon>
        <taxon>Chryseobacterium group</taxon>
        <taxon>Chryseobacterium</taxon>
    </lineage>
</organism>
<evidence type="ECO:0000313" key="2">
    <source>
        <dbReference type="Proteomes" id="UP000184108"/>
    </source>
</evidence>
<protein>
    <submittedName>
        <fullName evidence="1">Uncharacterized protein</fullName>
    </submittedName>
</protein>
<reference evidence="2" key="1">
    <citation type="submission" date="2016-11" db="EMBL/GenBank/DDBJ databases">
        <authorList>
            <person name="Varghese N."/>
            <person name="Submissions S."/>
        </authorList>
    </citation>
    <scope>NUCLEOTIDE SEQUENCE [LARGE SCALE GENOMIC DNA]</scope>
    <source>
        <strain evidence="2">YR203</strain>
    </source>
</reference>
<accession>A0A1M5HAI1</accession>
<name>A0A1M5HAI1_9FLAO</name>
<dbReference type="AlphaFoldDB" id="A0A1M5HAI1"/>